<accession>A0ABT6NY85</accession>
<protein>
    <submittedName>
        <fullName evidence="1">Uncharacterized protein</fullName>
    </submittedName>
</protein>
<gene>
    <name evidence="1" type="ORF">QHF89_27725</name>
</gene>
<keyword evidence="2" id="KW-1185">Reference proteome</keyword>
<comment type="caution">
    <text evidence="1">The sequence shown here is derived from an EMBL/GenBank/DDBJ whole genome shotgun (WGS) entry which is preliminary data.</text>
</comment>
<name>A0ABT6NY85_9BACT</name>
<dbReference type="RefSeq" id="WP_284721008.1">
    <property type="nucleotide sequence ID" value="NZ_JARZHI010000028.1"/>
</dbReference>
<evidence type="ECO:0000313" key="1">
    <source>
        <dbReference type="EMBL" id="MDI1433317.1"/>
    </source>
</evidence>
<proteinExistence type="predicted"/>
<organism evidence="1 2">
    <name type="scientific">Polyangium sorediatum</name>
    <dbReference type="NCBI Taxonomy" id="889274"/>
    <lineage>
        <taxon>Bacteria</taxon>
        <taxon>Pseudomonadati</taxon>
        <taxon>Myxococcota</taxon>
        <taxon>Polyangia</taxon>
        <taxon>Polyangiales</taxon>
        <taxon>Polyangiaceae</taxon>
        <taxon>Polyangium</taxon>
    </lineage>
</organism>
<evidence type="ECO:0000313" key="2">
    <source>
        <dbReference type="Proteomes" id="UP001160301"/>
    </source>
</evidence>
<sequence>MAVLDAEANLTTVTLDERDERLPVLLDLLKGYDNDWVERRQDRFTDEELEAARLLIVSYDVNAEVYGGPRQGTTYDMSEACKRCGAGARQTSAMILDVEYLHRLEGRRAAMTFKDDLLVDEKLAGALAESGATGLSFRGVFAAFDRRGHIQLPWRQVCATHTLPPMSPRSTGVYPYKPCPCGRSSFTGKEEVPTRLAYRAADVADIRDVNVSWEWGGEVRFDGDVSDALFPCPWFLVTPKVWRIFQDAGVTGFDWNPIRVVDAS</sequence>
<reference evidence="1 2" key="1">
    <citation type="submission" date="2023-04" db="EMBL/GenBank/DDBJ databases">
        <title>The genome sequence of Polyangium sorediatum DSM14670.</title>
        <authorList>
            <person name="Zhang X."/>
        </authorList>
    </citation>
    <scope>NUCLEOTIDE SEQUENCE [LARGE SCALE GENOMIC DNA]</scope>
    <source>
        <strain evidence="1 2">DSM 14670</strain>
    </source>
</reference>
<dbReference type="Proteomes" id="UP001160301">
    <property type="component" value="Unassembled WGS sequence"/>
</dbReference>
<dbReference type="EMBL" id="JARZHI010000028">
    <property type="protein sequence ID" value="MDI1433317.1"/>
    <property type="molecule type" value="Genomic_DNA"/>
</dbReference>